<dbReference type="GO" id="GO:0003677">
    <property type="term" value="F:DNA binding"/>
    <property type="evidence" value="ECO:0007669"/>
    <property type="project" value="UniProtKB-KW"/>
</dbReference>
<evidence type="ECO:0000256" key="2">
    <source>
        <dbReference type="ARBA" id="ARBA00023015"/>
    </source>
</evidence>
<dbReference type="GO" id="GO:0003700">
    <property type="term" value="F:DNA-binding transcription factor activity"/>
    <property type="evidence" value="ECO:0007669"/>
    <property type="project" value="InterPro"/>
</dbReference>
<keyword evidence="5" id="KW-0539">Nucleus</keyword>
<organism evidence="8">
    <name type="scientific">Sesamum latifolium</name>
    <dbReference type="NCBI Taxonomy" id="2727402"/>
    <lineage>
        <taxon>Eukaryota</taxon>
        <taxon>Viridiplantae</taxon>
        <taxon>Streptophyta</taxon>
        <taxon>Embryophyta</taxon>
        <taxon>Tracheophyta</taxon>
        <taxon>Spermatophyta</taxon>
        <taxon>Magnoliopsida</taxon>
        <taxon>eudicotyledons</taxon>
        <taxon>Gunneridae</taxon>
        <taxon>Pentapetalae</taxon>
        <taxon>asterids</taxon>
        <taxon>lamiids</taxon>
        <taxon>Lamiales</taxon>
        <taxon>Pedaliaceae</taxon>
        <taxon>Sesamum</taxon>
    </lineage>
</organism>
<dbReference type="GO" id="GO:0005634">
    <property type="term" value="C:nucleus"/>
    <property type="evidence" value="ECO:0007669"/>
    <property type="project" value="UniProtKB-SubCell"/>
</dbReference>
<keyword evidence="3" id="KW-0238">DNA-binding</keyword>
<dbReference type="InterPro" id="IPR036955">
    <property type="entry name" value="AP2/ERF_dom_sf"/>
</dbReference>
<evidence type="ECO:0000313" key="8">
    <source>
        <dbReference type="EMBL" id="KAL0426382.1"/>
    </source>
</evidence>
<dbReference type="PANTHER" id="PTHR32467:SF118">
    <property type="entry name" value="ETHYLENE-RESPONSIVE TRANSCRIPTION FACTOR RAP2-7"/>
    <property type="match status" value="1"/>
</dbReference>
<protein>
    <submittedName>
        <fullName evidence="8">Ethylene-responsive transcription factor RAP2-7</fullName>
    </submittedName>
</protein>
<feature type="region of interest" description="Disordered" evidence="6">
    <location>
        <begin position="371"/>
        <end position="393"/>
    </location>
</feature>
<feature type="compositionally biased region" description="Basic residues" evidence="6">
    <location>
        <begin position="126"/>
        <end position="136"/>
    </location>
</feature>
<feature type="region of interest" description="Disordered" evidence="6">
    <location>
        <begin position="120"/>
        <end position="141"/>
    </location>
</feature>
<comment type="caution">
    <text evidence="8">The sequence shown here is derived from an EMBL/GenBank/DDBJ whole genome shotgun (WGS) entry which is preliminary data.</text>
</comment>
<dbReference type="Gene3D" id="3.30.730.10">
    <property type="entry name" value="AP2/ERF domain"/>
    <property type="match status" value="2"/>
</dbReference>
<dbReference type="CDD" id="cd00018">
    <property type="entry name" value="AP2"/>
    <property type="match status" value="1"/>
</dbReference>
<reference evidence="8" key="1">
    <citation type="submission" date="2020-06" db="EMBL/GenBank/DDBJ databases">
        <authorList>
            <person name="Li T."/>
            <person name="Hu X."/>
            <person name="Zhang T."/>
            <person name="Song X."/>
            <person name="Zhang H."/>
            <person name="Dai N."/>
            <person name="Sheng W."/>
            <person name="Hou X."/>
            <person name="Wei L."/>
        </authorList>
    </citation>
    <scope>NUCLEOTIDE SEQUENCE</scope>
    <source>
        <strain evidence="8">KEN1</strain>
        <tissue evidence="8">Leaf</tissue>
    </source>
</reference>
<evidence type="ECO:0000256" key="6">
    <source>
        <dbReference type="SAM" id="MobiDB-lite"/>
    </source>
</evidence>
<dbReference type="PANTHER" id="PTHR32467">
    <property type="entry name" value="AP2-LIKE ETHYLENE-RESPONSIVE TRANSCRIPTION FACTOR"/>
    <property type="match status" value="1"/>
</dbReference>
<evidence type="ECO:0000256" key="1">
    <source>
        <dbReference type="ARBA" id="ARBA00004123"/>
    </source>
</evidence>
<reference evidence="8" key="2">
    <citation type="journal article" date="2024" name="Plant">
        <title>Genomic evolution and insights into agronomic trait innovations of Sesamum species.</title>
        <authorList>
            <person name="Miao H."/>
            <person name="Wang L."/>
            <person name="Qu L."/>
            <person name="Liu H."/>
            <person name="Sun Y."/>
            <person name="Le M."/>
            <person name="Wang Q."/>
            <person name="Wei S."/>
            <person name="Zheng Y."/>
            <person name="Lin W."/>
            <person name="Duan Y."/>
            <person name="Cao H."/>
            <person name="Xiong S."/>
            <person name="Wang X."/>
            <person name="Wei L."/>
            <person name="Li C."/>
            <person name="Ma Q."/>
            <person name="Ju M."/>
            <person name="Zhao R."/>
            <person name="Li G."/>
            <person name="Mu C."/>
            <person name="Tian Q."/>
            <person name="Mei H."/>
            <person name="Zhang T."/>
            <person name="Gao T."/>
            <person name="Zhang H."/>
        </authorList>
    </citation>
    <scope>NUCLEOTIDE SEQUENCE</scope>
    <source>
        <strain evidence="8">KEN1</strain>
    </source>
</reference>
<evidence type="ECO:0000256" key="4">
    <source>
        <dbReference type="ARBA" id="ARBA00023163"/>
    </source>
</evidence>
<dbReference type="PROSITE" id="PS51032">
    <property type="entry name" value="AP2_ERF"/>
    <property type="match status" value="1"/>
</dbReference>
<dbReference type="InterPro" id="IPR001471">
    <property type="entry name" value="AP2/ERF_dom"/>
</dbReference>
<gene>
    <name evidence="8" type="ORF">Slati_2813000</name>
</gene>
<dbReference type="SUPFAM" id="SSF54171">
    <property type="entry name" value="DNA-binding domain"/>
    <property type="match status" value="2"/>
</dbReference>
<evidence type="ECO:0000256" key="3">
    <source>
        <dbReference type="ARBA" id="ARBA00023125"/>
    </source>
</evidence>
<evidence type="ECO:0000256" key="5">
    <source>
        <dbReference type="ARBA" id="ARBA00023242"/>
    </source>
</evidence>
<dbReference type="SMART" id="SM00380">
    <property type="entry name" value="AP2"/>
    <property type="match status" value="1"/>
</dbReference>
<evidence type="ECO:0000259" key="7">
    <source>
        <dbReference type="PROSITE" id="PS51032"/>
    </source>
</evidence>
<proteinExistence type="predicted"/>
<keyword evidence="2" id="KW-0805">Transcription regulation</keyword>
<dbReference type="InterPro" id="IPR016177">
    <property type="entry name" value="DNA-bd_dom_sf"/>
</dbReference>
<keyword evidence="4" id="KW-0804">Transcription</keyword>
<accession>A0AAW2VB11</accession>
<feature type="region of interest" description="Disordered" evidence="6">
    <location>
        <begin position="259"/>
        <end position="279"/>
    </location>
</feature>
<name>A0AAW2VB11_9LAMI</name>
<feature type="domain" description="AP2/ERF" evidence="7">
    <location>
        <begin position="141"/>
        <end position="212"/>
    </location>
</feature>
<dbReference type="AlphaFoldDB" id="A0AAW2VB11"/>
<sequence length="393" mass="43416">MLNLNLTIDPSEPIANRAEMASDEHLILSGDQMEYSGSSNSSIVNVETSSTAGDENSCSNNFVGFDIWKSNGEYEESEKSSCGYVTKELFPASGEARPTQWLDLSEDRREVAEEMIIAQQQQQKRQQVKKSRRGPRSRSSQYRGVTFYRRTGRWESHIWDCGKQVYLGGFDTAHAAARYIYLGLFDSEIEAARAYDKAAIKCNGREAVTNFEPSTYDEELSSEPEIGAGENHDLDLNLGIAPPNRANVQTRDMEMGSFQIQSCSNNPPENTGTKDSASATVGAQLPHGHVSASGRPFDWSGVDSSFHLAHKGTTNDKSVEVDPSTNWTWKSPEHFHGNHPLPLFPIAASSGFATSSFTSSSAAIHELPFSTRSQNHYPPPVANSNNGSDYRWR</sequence>
<comment type="subcellular location">
    <subcellularLocation>
        <location evidence="1">Nucleus</location>
    </subcellularLocation>
</comment>
<dbReference type="EMBL" id="JACGWN010000010">
    <property type="protein sequence ID" value="KAL0426382.1"/>
    <property type="molecule type" value="Genomic_DNA"/>
</dbReference>